<evidence type="ECO:0000256" key="3">
    <source>
        <dbReference type="ARBA" id="ARBA00022630"/>
    </source>
</evidence>
<dbReference type="Pfam" id="PF00702">
    <property type="entry name" value="Hydrolase"/>
    <property type="match status" value="1"/>
</dbReference>
<dbReference type="Gene3D" id="3.30.200.20">
    <property type="entry name" value="Phosphorylase Kinase, domain 1"/>
    <property type="match status" value="1"/>
</dbReference>
<dbReference type="OrthoDB" id="434771at2759"/>
<dbReference type="Gene3D" id="3.90.1200.10">
    <property type="match status" value="1"/>
</dbReference>
<evidence type="ECO:0000256" key="1">
    <source>
        <dbReference type="ARBA" id="ARBA00001974"/>
    </source>
</evidence>
<comment type="cofactor">
    <cofactor evidence="1">
        <name>FAD</name>
        <dbReference type="ChEBI" id="CHEBI:57692"/>
    </cofactor>
</comment>
<evidence type="ECO:0000256" key="4">
    <source>
        <dbReference type="ARBA" id="ARBA00022827"/>
    </source>
</evidence>
<dbReference type="InterPro" id="IPR052898">
    <property type="entry name" value="ACAD10-like"/>
</dbReference>
<dbReference type="RefSeq" id="XP_013416645.1">
    <property type="nucleotide sequence ID" value="XM_013561191.1"/>
</dbReference>
<evidence type="ECO:0000259" key="11">
    <source>
        <dbReference type="Pfam" id="PF02771"/>
    </source>
</evidence>
<accession>A0A1S3K1Z0</accession>
<dbReference type="InParanoid" id="A0A1S3K1Z0"/>
<dbReference type="FunFam" id="1.20.140.10:FF:000018">
    <property type="entry name" value="Acyl-CoA dehydrogenase family member 10"/>
    <property type="match status" value="1"/>
</dbReference>
<dbReference type="InterPro" id="IPR002575">
    <property type="entry name" value="Aminoglycoside_PTrfase"/>
</dbReference>
<feature type="domain" description="Aminoglycoside phosphotransferase" evidence="9">
    <location>
        <begin position="294"/>
        <end position="520"/>
    </location>
</feature>
<feature type="domain" description="Acyl-CoA dehydrogenase/oxidase C-terminal" evidence="8">
    <location>
        <begin position="887"/>
        <end position="1036"/>
    </location>
</feature>
<dbReference type="InterPro" id="IPR009075">
    <property type="entry name" value="AcylCo_DH/oxidase_C"/>
</dbReference>
<keyword evidence="6" id="KW-0560">Oxidoreductase</keyword>
<dbReference type="NCBIfam" id="TIGR02247">
    <property type="entry name" value="HAD-1A3-hyp"/>
    <property type="match status" value="1"/>
</dbReference>
<dbReference type="GeneID" id="106178130"/>
<comment type="similarity">
    <text evidence="2">Belongs to the acyl-CoA dehydrogenase family.</text>
</comment>
<dbReference type="InterPro" id="IPR036250">
    <property type="entry name" value="AcylCo_DH-like_C"/>
</dbReference>
<dbReference type="Gene3D" id="3.40.50.1000">
    <property type="entry name" value="HAD superfamily/HAD-like"/>
    <property type="match status" value="1"/>
</dbReference>
<keyword evidence="5" id="KW-0007">Acetylation</keyword>
<dbReference type="Gene3D" id="2.40.110.10">
    <property type="entry name" value="Butyryl-CoA Dehydrogenase, subunit A, domain 2"/>
    <property type="match status" value="1"/>
</dbReference>
<evidence type="ECO:0000256" key="5">
    <source>
        <dbReference type="ARBA" id="ARBA00022990"/>
    </source>
</evidence>
<dbReference type="NCBIfam" id="TIGR01509">
    <property type="entry name" value="HAD-SF-IA-v3"/>
    <property type="match status" value="1"/>
</dbReference>
<dbReference type="GO" id="GO:0050660">
    <property type="term" value="F:flavin adenine dinucleotide binding"/>
    <property type="evidence" value="ECO:0007669"/>
    <property type="project" value="InterPro"/>
</dbReference>
<dbReference type="PANTHER" id="PTHR47829:SF3">
    <property type="entry name" value="AMINOGLYCOSIDE PHOSPHOTRANSFERASE DOMAIN-CONTAINING PROTEIN"/>
    <property type="match status" value="1"/>
</dbReference>
<protein>
    <submittedName>
        <fullName evidence="13">Acyl-CoA dehydrogenase family member 10 isoform X3</fullName>
    </submittedName>
</protein>
<feature type="region of interest" description="Disordered" evidence="7">
    <location>
        <begin position="604"/>
        <end position="631"/>
    </location>
</feature>
<dbReference type="Pfam" id="PF02770">
    <property type="entry name" value="Acyl-CoA_dh_M"/>
    <property type="match status" value="1"/>
</dbReference>
<dbReference type="CDD" id="cd02603">
    <property type="entry name" value="HAD_sEH-N_like"/>
    <property type="match status" value="1"/>
</dbReference>
<evidence type="ECO:0000256" key="6">
    <source>
        <dbReference type="ARBA" id="ARBA00023002"/>
    </source>
</evidence>
<evidence type="ECO:0000313" key="13">
    <source>
        <dbReference type="RefSeq" id="XP_013416645.1"/>
    </source>
</evidence>
<dbReference type="FunFam" id="2.40.110.10:FF:000002">
    <property type="entry name" value="Acyl-CoA dehydrogenase fadE12"/>
    <property type="match status" value="1"/>
</dbReference>
<evidence type="ECO:0000259" key="8">
    <source>
        <dbReference type="Pfam" id="PF00441"/>
    </source>
</evidence>
<dbReference type="InterPro" id="IPR046373">
    <property type="entry name" value="Acyl-CoA_Oxase/DH_mid-dom_sf"/>
</dbReference>
<dbReference type="STRING" id="7574.A0A1S3K1Z0"/>
<evidence type="ECO:0000259" key="10">
    <source>
        <dbReference type="Pfam" id="PF02770"/>
    </source>
</evidence>
<dbReference type="PANTHER" id="PTHR47829">
    <property type="entry name" value="HYDROLASE, PUTATIVE (AFU_ORTHOLOGUE AFUA_1G12880)-RELATED"/>
    <property type="match status" value="1"/>
</dbReference>
<dbReference type="InterPro" id="IPR009100">
    <property type="entry name" value="AcylCoA_DH/oxidase_NM_dom_sf"/>
</dbReference>
<keyword evidence="12" id="KW-1185">Reference proteome</keyword>
<dbReference type="InterPro" id="IPR023198">
    <property type="entry name" value="PGP-like_dom2"/>
</dbReference>
<dbReference type="AlphaFoldDB" id="A0A1S3K1Z0"/>
<dbReference type="Pfam" id="PF00441">
    <property type="entry name" value="Acyl-CoA_dh_1"/>
    <property type="match status" value="1"/>
</dbReference>
<dbReference type="CDD" id="cd05154">
    <property type="entry name" value="ACAD10_11_N-like"/>
    <property type="match status" value="1"/>
</dbReference>
<dbReference type="SUPFAM" id="SSF56784">
    <property type="entry name" value="HAD-like"/>
    <property type="match status" value="1"/>
</dbReference>
<dbReference type="PRINTS" id="PR00413">
    <property type="entry name" value="HADHALOGNASE"/>
</dbReference>
<dbReference type="Gene3D" id="1.20.140.10">
    <property type="entry name" value="Butyryl-CoA Dehydrogenase, subunit A, domain 3"/>
    <property type="match status" value="1"/>
</dbReference>
<dbReference type="InterPro" id="IPR006439">
    <property type="entry name" value="HAD-SF_hydro_IA"/>
</dbReference>
<dbReference type="InterPro" id="IPR011009">
    <property type="entry name" value="Kinase-like_dom_sf"/>
</dbReference>
<keyword evidence="3" id="KW-0285">Flavoprotein</keyword>
<feature type="domain" description="Acyl-CoA dehydrogenase/oxidase N-terminal" evidence="11">
    <location>
        <begin position="649"/>
        <end position="769"/>
    </location>
</feature>
<reference evidence="13" key="1">
    <citation type="submission" date="2025-08" db="UniProtKB">
        <authorList>
            <consortium name="RefSeq"/>
        </authorList>
    </citation>
    <scope>IDENTIFICATION</scope>
    <source>
        <tissue evidence="13">Gonads</tissue>
    </source>
</reference>
<gene>
    <name evidence="13" type="primary">LOC106178130</name>
</gene>
<dbReference type="Gene3D" id="1.10.150.240">
    <property type="entry name" value="Putative phosphatase, domain 2"/>
    <property type="match status" value="1"/>
</dbReference>
<dbReference type="GO" id="GO:0016627">
    <property type="term" value="F:oxidoreductase activity, acting on the CH-CH group of donors"/>
    <property type="evidence" value="ECO:0007669"/>
    <property type="project" value="InterPro"/>
</dbReference>
<dbReference type="Pfam" id="PF02771">
    <property type="entry name" value="Acyl-CoA_dh_N"/>
    <property type="match status" value="1"/>
</dbReference>
<dbReference type="InterPro" id="IPR006091">
    <property type="entry name" value="Acyl-CoA_Oxase/DH_mid-dom"/>
</dbReference>
<dbReference type="InterPro" id="IPR013786">
    <property type="entry name" value="AcylCoA_DH/ox_N"/>
</dbReference>
<name>A0A1S3K1Z0_LINAN</name>
<dbReference type="InterPro" id="IPR023214">
    <property type="entry name" value="HAD_sf"/>
</dbReference>
<dbReference type="Pfam" id="PF01636">
    <property type="entry name" value="APH"/>
    <property type="match status" value="1"/>
</dbReference>
<dbReference type="Gene3D" id="1.10.540.10">
    <property type="entry name" value="Acyl-CoA dehydrogenase/oxidase, N-terminal domain"/>
    <property type="match status" value="1"/>
</dbReference>
<dbReference type="SFLD" id="SFLDS00003">
    <property type="entry name" value="Haloacid_Dehalogenase"/>
    <property type="match status" value="1"/>
</dbReference>
<evidence type="ECO:0000259" key="9">
    <source>
        <dbReference type="Pfam" id="PF01636"/>
    </source>
</evidence>
<feature type="domain" description="Acyl-CoA oxidase/dehydrogenase middle" evidence="10">
    <location>
        <begin position="774"/>
        <end position="875"/>
    </location>
</feature>
<dbReference type="SFLD" id="SFLDG01129">
    <property type="entry name" value="C1.5:_HAD__Beta-PGM__Phosphata"/>
    <property type="match status" value="1"/>
</dbReference>
<organism evidence="12 13">
    <name type="scientific">Lingula anatina</name>
    <name type="common">Brachiopod</name>
    <name type="synonym">Lingula unguis</name>
    <dbReference type="NCBI Taxonomy" id="7574"/>
    <lineage>
        <taxon>Eukaryota</taxon>
        <taxon>Metazoa</taxon>
        <taxon>Spiralia</taxon>
        <taxon>Lophotrochozoa</taxon>
        <taxon>Brachiopoda</taxon>
        <taxon>Linguliformea</taxon>
        <taxon>Lingulata</taxon>
        <taxon>Lingulida</taxon>
        <taxon>Linguloidea</taxon>
        <taxon>Lingulidae</taxon>
        <taxon>Lingula</taxon>
    </lineage>
</organism>
<evidence type="ECO:0000256" key="7">
    <source>
        <dbReference type="SAM" id="MobiDB-lite"/>
    </source>
</evidence>
<dbReference type="InterPro" id="IPR011945">
    <property type="entry name" value="HAD-SF_ppase_IA/epoxid_hydro_N"/>
</dbReference>
<proteinExistence type="inferred from homology"/>
<dbReference type="SUPFAM" id="SSF56112">
    <property type="entry name" value="Protein kinase-like (PK-like)"/>
    <property type="match status" value="1"/>
</dbReference>
<evidence type="ECO:0000256" key="2">
    <source>
        <dbReference type="ARBA" id="ARBA00009347"/>
    </source>
</evidence>
<dbReference type="SUPFAM" id="SSF56645">
    <property type="entry name" value="Acyl-CoA dehydrogenase NM domain-like"/>
    <property type="match status" value="1"/>
</dbReference>
<evidence type="ECO:0000313" key="12">
    <source>
        <dbReference type="Proteomes" id="UP000085678"/>
    </source>
</evidence>
<dbReference type="InterPro" id="IPR036412">
    <property type="entry name" value="HAD-like_sf"/>
</dbReference>
<dbReference type="Proteomes" id="UP000085678">
    <property type="component" value="Unplaced"/>
</dbReference>
<keyword evidence="4" id="KW-0274">FAD</keyword>
<dbReference type="InterPro" id="IPR037069">
    <property type="entry name" value="AcylCoA_DH/ox_N_sf"/>
</dbReference>
<sequence length="1046" mass="116422">MMRLAQMRLKSLSGHVLKHSPAVATSVCSEGRGSRRYGSTTTPTKAVIFDMGGVLLPSPFQAFNDFEAALNLPKNSVNEFIVSLGEQGGWAKLDRGEMTFKEYVEEFNRGLSDKVGKKIDASTLFYGLTDMTARPYPEMLDAIQCIRAEGIKTALITNNWLITPTQSAMPLDRKLFDVILESCIVKIKKPNPKIYQMCLEALNVHPEEVIFLDDIGRNLKPAKEMGMRTIKVDVGEVDQSIRKLESEVGFGVRGFYPGTIAVPENLQLPVMKLTRYMNWVLKIHSKDPPAVRCFAHGQSNPTYFISYGGKNLVLRKKPPGKLLPSAHAVEREYRVMKAVGTQGVPVPKMLALCEEDSLLGTPFYIMEHVPGRIFKNPLLPEMHFEERKQIYAAMNETLCKIHAVDIAKAYLEDYGKHGNYVQRNLTRWIRQYEASKTKDMPVMDKLSKWLQDHLPAHERCTVVHGDFRLDNLIYHPTRPEVVAVLDWELSTLGDPLTDLATNCLAYHMPEIPGPLTGFANKNIQQLGLPSEQEYLDTYCRNLNIPPIANWNFYVAFQCFRGAAILQGVYKRAISGQGAAPDAEAIGSLAELTANVGWGIASNSNNTASTDNTSRGRQHYSTQPTSTMPGKEIAPMPVTVSALSFKAQNYHQRVKQFIKEHILPLEGEFTQHSFADNRWTIHPKTEELKAKAKAEGLWNLFIPIESDQDCHYGAGLTNLEYAMICEEMGKCVFAPEIFNCSAPDTGNMEVLIRYGTEEQKQKWLTPLLEGTIRSCFAMTEPQVASSDATNIESSIRRDGDSYVINGHKWWTSGAMDPRCKLAIFMGKTDLEAPMHRQQSMILVPMDAPGVKILRPLNVFGSQDAPHGHAEVLFENVRVPACNLLLGEGRGFEIAQGRLGPGRIHHCMRLIGSAERALDLMLDRVQNRVAFGRPLADQGTIRADIAKSRIEIEQTRLLVLKAAHMMDTVGNKVAAPEIAMIKVAAPNMALNVIDRAIQAHGGAGVNSDIPLSAMFAAARTLRLADGPDEVHLRSIARGELRKLLKSKL</sequence>
<dbReference type="InterPro" id="IPR041726">
    <property type="entry name" value="ACAD10_11_N"/>
</dbReference>
<dbReference type="SUPFAM" id="SSF47203">
    <property type="entry name" value="Acyl-CoA dehydrogenase C-terminal domain-like"/>
    <property type="match status" value="1"/>
</dbReference>
<dbReference type="CDD" id="cd01155">
    <property type="entry name" value="ACAD_FadE2"/>
    <property type="match status" value="1"/>
</dbReference>
<feature type="compositionally biased region" description="Polar residues" evidence="7">
    <location>
        <begin position="618"/>
        <end position="627"/>
    </location>
</feature>